<protein>
    <recommendedName>
        <fullName evidence="3">Transmembrane protein</fullName>
    </recommendedName>
</protein>
<accession>A0AB39CBP6</accession>
<sequence>MDGEMVSYIAMTYLVGWWVAVLVVKWCFKRGKFKTFLHTPWGNPDETAMWVVIFFWPVILLFFIIFPILLLFDTVLCRLTNFIVK</sequence>
<name>A0AB39CBP6_9CAUD</name>
<dbReference type="EMBL" id="PQ030848">
    <property type="protein sequence ID" value="XDJ04196.1"/>
    <property type="molecule type" value="Genomic_DNA"/>
</dbReference>
<evidence type="ECO:0000313" key="2">
    <source>
        <dbReference type="EMBL" id="XDJ04196.1"/>
    </source>
</evidence>
<feature type="transmembrane region" description="Helical" evidence="1">
    <location>
        <begin position="6"/>
        <end position="28"/>
    </location>
</feature>
<reference evidence="2" key="1">
    <citation type="submission" date="2024-07" db="EMBL/GenBank/DDBJ databases">
        <authorList>
            <person name="Shamsuzzaman M."/>
            <person name="Kim J."/>
        </authorList>
    </citation>
    <scope>NUCLEOTIDE SEQUENCE</scope>
</reference>
<keyword evidence="1" id="KW-0812">Transmembrane</keyword>
<keyword evidence="1" id="KW-1133">Transmembrane helix</keyword>
<proteinExistence type="predicted"/>
<evidence type="ECO:0000256" key="1">
    <source>
        <dbReference type="SAM" id="Phobius"/>
    </source>
</evidence>
<feature type="transmembrane region" description="Helical" evidence="1">
    <location>
        <begin position="49"/>
        <end position="72"/>
    </location>
</feature>
<evidence type="ECO:0008006" key="3">
    <source>
        <dbReference type="Google" id="ProtNLM"/>
    </source>
</evidence>
<organism evidence="2">
    <name type="scientific">Escherichia phage EC.W8-1</name>
    <dbReference type="NCBI Taxonomy" id="3236638"/>
    <lineage>
        <taxon>Viruses</taxon>
        <taxon>Duplodnaviria</taxon>
        <taxon>Heunggongvirae</taxon>
        <taxon>Uroviricota</taxon>
        <taxon>Caudoviricetes</taxon>
        <taxon>Mktvariviridae</taxon>
        <taxon>Gordonclarkvirinae</taxon>
        <taxon>Kuravirus</taxon>
    </lineage>
</organism>
<keyword evidence="1" id="KW-0472">Membrane</keyword>